<dbReference type="EMBL" id="JAJBMB010000007">
    <property type="protein sequence ID" value="MCB5446202.1"/>
    <property type="molecule type" value="Genomic_DNA"/>
</dbReference>
<dbReference type="InterPro" id="IPR011856">
    <property type="entry name" value="tRNA_endonuc-like_dom_sf"/>
</dbReference>
<evidence type="ECO:0000259" key="1">
    <source>
        <dbReference type="Pfam" id="PF04471"/>
    </source>
</evidence>
<accession>A0ABS8CXL3</accession>
<evidence type="ECO:0000313" key="3">
    <source>
        <dbReference type="Proteomes" id="UP001299409"/>
    </source>
</evidence>
<reference evidence="2 3" key="1">
    <citation type="submission" date="2021-10" db="EMBL/GenBank/DDBJ databases">
        <title>Collection of gut derived symbiotic bacterial strains cultured from healthy donors.</title>
        <authorList>
            <person name="Lin H."/>
            <person name="Littmann E."/>
            <person name="Claire K."/>
            <person name="Pamer E."/>
        </authorList>
    </citation>
    <scope>NUCLEOTIDE SEQUENCE [LARGE SCALE GENOMIC DNA]</scope>
    <source>
        <strain evidence="2 3">MSK.17.68</strain>
    </source>
</reference>
<feature type="domain" description="Restriction endonuclease type IV Mrr" evidence="1">
    <location>
        <begin position="181"/>
        <end position="276"/>
    </location>
</feature>
<proteinExistence type="predicted"/>
<dbReference type="RefSeq" id="WP_226924214.1">
    <property type="nucleotide sequence ID" value="NZ_BAABXU010000001.1"/>
</dbReference>
<sequence length="308" mass="36469">MELLEMYYTDNFETFDEWYNLVKTNAEVFPRFRIPYQEWVDEYIERIEEKSESEVLKSLRYLLFPFTRNLDISSYSDFKEVYDESNDSGCSDPNRTTVLMNLKKIEKYKRIENNQEAWEGLTWILQLLPFQPYNAIRALNLYLKAEIMYMPDDRIIGIEQCISIIESKFIYTGNGLEKYILNLTPREFELLIASLYEHLGYEIEVTPATRDGGKDIIAKTKREEGKEVVYVECKLYKTTELNVNVIRSLFGVISYEHINRGVIFCTGYVSEKLKKENPLIQIWTLEEIIILLNAHLGSDWFKRINLLI</sequence>
<gene>
    <name evidence="2" type="ORF">LIP50_08320</name>
</gene>
<keyword evidence="2" id="KW-0255">Endonuclease</keyword>
<keyword evidence="3" id="KW-1185">Reference proteome</keyword>
<keyword evidence="2" id="KW-0378">Hydrolase</keyword>
<dbReference type="Proteomes" id="UP001299409">
    <property type="component" value="Unassembled WGS sequence"/>
</dbReference>
<dbReference type="PANTHER" id="PTHR30015:SF7">
    <property type="entry name" value="TYPE IV METHYL-DIRECTED RESTRICTION ENZYME ECOKMRR"/>
    <property type="match status" value="1"/>
</dbReference>
<dbReference type="InterPro" id="IPR007560">
    <property type="entry name" value="Restrct_endonuc_IV_Mrr"/>
</dbReference>
<dbReference type="GO" id="GO:0004519">
    <property type="term" value="F:endonuclease activity"/>
    <property type="evidence" value="ECO:0007669"/>
    <property type="project" value="UniProtKB-KW"/>
</dbReference>
<organism evidence="2 3">
    <name type="scientific">Intestinibacter bartlettii</name>
    <dbReference type="NCBI Taxonomy" id="261299"/>
    <lineage>
        <taxon>Bacteria</taxon>
        <taxon>Bacillati</taxon>
        <taxon>Bacillota</taxon>
        <taxon>Clostridia</taxon>
        <taxon>Peptostreptococcales</taxon>
        <taxon>Peptostreptococcaceae</taxon>
        <taxon>Intestinibacter</taxon>
    </lineage>
</organism>
<dbReference type="InterPro" id="IPR052906">
    <property type="entry name" value="Type_IV_Methyl-Rstrct_Enzyme"/>
</dbReference>
<dbReference type="Gene3D" id="3.40.1350.10">
    <property type="match status" value="1"/>
</dbReference>
<dbReference type="SUPFAM" id="SSF52980">
    <property type="entry name" value="Restriction endonuclease-like"/>
    <property type="match status" value="1"/>
</dbReference>
<protein>
    <submittedName>
        <fullName evidence="2">Restriction endonuclease</fullName>
    </submittedName>
</protein>
<dbReference type="PANTHER" id="PTHR30015">
    <property type="entry name" value="MRR RESTRICTION SYSTEM PROTEIN"/>
    <property type="match status" value="1"/>
</dbReference>
<comment type="caution">
    <text evidence="2">The sequence shown here is derived from an EMBL/GenBank/DDBJ whole genome shotgun (WGS) entry which is preliminary data.</text>
</comment>
<evidence type="ECO:0000313" key="2">
    <source>
        <dbReference type="EMBL" id="MCB5446202.1"/>
    </source>
</evidence>
<keyword evidence="2" id="KW-0540">Nuclease</keyword>
<dbReference type="InterPro" id="IPR011335">
    <property type="entry name" value="Restrct_endonuc-II-like"/>
</dbReference>
<name>A0ABS8CXL3_9FIRM</name>
<dbReference type="Pfam" id="PF04471">
    <property type="entry name" value="Mrr_cat"/>
    <property type="match status" value="1"/>
</dbReference>